<dbReference type="Proteomes" id="UP000000233">
    <property type="component" value="Chromosome"/>
</dbReference>
<evidence type="ECO:0000313" key="1">
    <source>
        <dbReference type="EMBL" id="ABP80433.1"/>
    </source>
</evidence>
<evidence type="ECO:0000313" key="2">
    <source>
        <dbReference type="Proteomes" id="UP000000233"/>
    </source>
</evidence>
<gene>
    <name evidence="1" type="ordered locus">PST_2785</name>
</gene>
<name>A4VN82_STUS1</name>
<accession>A4VN82</accession>
<dbReference type="eggNOG" id="COG0221">
    <property type="taxonomic scope" value="Bacteria"/>
</dbReference>
<reference evidence="1 2" key="1">
    <citation type="journal article" date="2008" name="Proc. Natl. Acad. Sci. U.S.A.">
        <title>Nitrogen fixation island and rhizosphere competence traits in the genome of root-associated Pseudomonas stutzeri A1501.</title>
        <authorList>
            <person name="Yan Y."/>
            <person name="Yang J."/>
            <person name="Dou Y."/>
            <person name="Chen M."/>
            <person name="Ping S."/>
            <person name="Peng J."/>
            <person name="Lu W."/>
            <person name="Zhang W."/>
            <person name="Yao Z."/>
            <person name="Li H."/>
            <person name="Liu W."/>
            <person name="He S."/>
            <person name="Geng L."/>
            <person name="Zhang X."/>
            <person name="Yang F."/>
            <person name="Yu H."/>
            <person name="Zhan Y."/>
            <person name="Li D."/>
            <person name="Lin Z."/>
            <person name="Wang Y."/>
            <person name="Elmerich C."/>
            <person name="Lin M."/>
            <person name="Jin Q."/>
        </authorList>
    </citation>
    <scope>NUCLEOTIDE SEQUENCE [LARGE SCALE GENOMIC DNA]</scope>
    <source>
        <strain evidence="1 2">A1501</strain>
    </source>
</reference>
<dbReference type="KEGG" id="psa:PST_2785"/>
<protein>
    <submittedName>
        <fullName evidence="1">Uncharacterized protein</fullName>
    </submittedName>
</protein>
<dbReference type="HOGENOM" id="CLU_153885_0_0_6"/>
<dbReference type="AlphaFoldDB" id="A4VN82"/>
<organism evidence="1 2">
    <name type="scientific">Stutzerimonas stutzeri (strain A1501)</name>
    <name type="common">Pseudomonas stutzeri</name>
    <dbReference type="NCBI Taxonomy" id="379731"/>
    <lineage>
        <taxon>Bacteria</taxon>
        <taxon>Pseudomonadati</taxon>
        <taxon>Pseudomonadota</taxon>
        <taxon>Gammaproteobacteria</taxon>
        <taxon>Pseudomonadales</taxon>
        <taxon>Pseudomonadaceae</taxon>
        <taxon>Stutzerimonas</taxon>
    </lineage>
</organism>
<proteinExistence type="predicted"/>
<sequence length="112" mass="13263">MLPLSSPRSRMFLVQLLLPLYDNDQQALPRSLFRTVSEELIERFGGLTTYSRAPANGYWREDGENAVRDETVVYEVMVDELDRDWWAQYRVDLERRFRQQSLVVRAHSLTLL</sequence>
<keyword evidence="2" id="KW-1185">Reference proteome</keyword>
<dbReference type="EMBL" id="CP000304">
    <property type="protein sequence ID" value="ABP80433.1"/>
    <property type="molecule type" value="Genomic_DNA"/>
</dbReference>